<dbReference type="Gene3D" id="3.30.70.360">
    <property type="match status" value="1"/>
</dbReference>
<dbReference type="PANTHER" id="PTHR11014:SF63">
    <property type="entry name" value="METALLOPEPTIDASE, PUTATIVE (AFU_ORTHOLOGUE AFUA_6G09600)-RELATED"/>
    <property type="match status" value="1"/>
</dbReference>
<evidence type="ECO:0000256" key="1">
    <source>
        <dbReference type="ARBA" id="ARBA00022801"/>
    </source>
</evidence>
<comment type="caution">
    <text evidence="3">The sequence shown here is derived from an EMBL/GenBank/DDBJ whole genome shotgun (WGS) entry which is preliminary data.</text>
</comment>
<dbReference type="InterPro" id="IPR036264">
    <property type="entry name" value="Bact_exopeptidase_dim_dom"/>
</dbReference>
<dbReference type="InterPro" id="IPR017439">
    <property type="entry name" value="Amidohydrolase"/>
</dbReference>
<reference evidence="3 4" key="1">
    <citation type="submission" date="2023-09" db="EMBL/GenBank/DDBJ databases">
        <authorList>
            <person name="Rey-Velasco X."/>
        </authorList>
    </citation>
    <scope>NUCLEOTIDE SEQUENCE [LARGE SCALE GENOMIC DNA]</scope>
    <source>
        <strain evidence="3 4">F394</strain>
    </source>
</reference>
<dbReference type="PIRSF" id="PIRSF005962">
    <property type="entry name" value="Pept_M20D_amidohydro"/>
    <property type="match status" value="1"/>
</dbReference>
<dbReference type="Pfam" id="PF07687">
    <property type="entry name" value="M20_dimer"/>
    <property type="match status" value="1"/>
</dbReference>
<evidence type="ECO:0000259" key="2">
    <source>
        <dbReference type="Pfam" id="PF07687"/>
    </source>
</evidence>
<keyword evidence="4" id="KW-1185">Reference proteome</keyword>
<dbReference type="EMBL" id="JAVRHT010000001">
    <property type="protein sequence ID" value="MDT0630383.1"/>
    <property type="molecule type" value="Genomic_DNA"/>
</dbReference>
<dbReference type="RefSeq" id="WP_311661445.1">
    <property type="nucleotide sequence ID" value="NZ_JAVRHT010000001.1"/>
</dbReference>
<keyword evidence="1" id="KW-0378">Hydrolase</keyword>
<dbReference type="InterPro" id="IPR002933">
    <property type="entry name" value="Peptidase_M20"/>
</dbReference>
<sequence>MLDRIRALADDGFDETVRLRRQIHRRPELAYEEHETAALVAATLREIGIEPTTGVARTGVVAHVEGGRPGPTVALRADIDALPIQEATGLDFASEVDGRMHACGHDAHTASLLGAARVLHAVRADLAGAVRLIFQPSEEKIPGGAVAMIEAGVLDATGDHPAPAQIFGQHVFPSLPAGMLGVRPGPFMASADEVYITIRGRGGHAAAPHELVDPVLVQAHVLTALQAVVSRHRPPGVPSLLSFGRVEADGATNVVPDAVRLVGTFRSMDEAWRFEAHEHVRRIAAHTAEAFGATAETEILVGYPALVNDDAAAAAVRAAAVDYVGEACVEDLPMWYASEDFASYTQRVPGAFYVLGVGNEAAGITHGLHTPRMTVDEEALRLGPGFMAYLAWRALESGGA</sequence>
<dbReference type="Pfam" id="PF01546">
    <property type="entry name" value="Peptidase_M20"/>
    <property type="match status" value="1"/>
</dbReference>
<dbReference type="Gene3D" id="3.40.630.10">
    <property type="entry name" value="Zn peptidases"/>
    <property type="match status" value="1"/>
</dbReference>
<dbReference type="SUPFAM" id="SSF53187">
    <property type="entry name" value="Zn-dependent exopeptidases"/>
    <property type="match status" value="1"/>
</dbReference>
<dbReference type="PANTHER" id="PTHR11014">
    <property type="entry name" value="PEPTIDASE M20 FAMILY MEMBER"/>
    <property type="match status" value="1"/>
</dbReference>
<dbReference type="InterPro" id="IPR011650">
    <property type="entry name" value="Peptidase_M20_dimer"/>
</dbReference>
<accession>A0ABU3BM76</accession>
<feature type="domain" description="Peptidase M20 dimerisation" evidence="2">
    <location>
        <begin position="194"/>
        <end position="285"/>
    </location>
</feature>
<protein>
    <submittedName>
        <fullName evidence="3">M20 family metallopeptidase</fullName>
    </submittedName>
</protein>
<proteinExistence type="predicted"/>
<dbReference type="SUPFAM" id="SSF55031">
    <property type="entry name" value="Bacterial exopeptidase dimerisation domain"/>
    <property type="match status" value="1"/>
</dbReference>
<name>A0ABU3BM76_9BACT</name>
<evidence type="ECO:0000313" key="4">
    <source>
        <dbReference type="Proteomes" id="UP001267426"/>
    </source>
</evidence>
<dbReference type="Proteomes" id="UP001267426">
    <property type="component" value="Unassembled WGS sequence"/>
</dbReference>
<organism evidence="3 4">
    <name type="scientific">Rubrivirga litoralis</name>
    <dbReference type="NCBI Taxonomy" id="3075598"/>
    <lineage>
        <taxon>Bacteria</taxon>
        <taxon>Pseudomonadati</taxon>
        <taxon>Rhodothermota</taxon>
        <taxon>Rhodothermia</taxon>
        <taxon>Rhodothermales</taxon>
        <taxon>Rubricoccaceae</taxon>
        <taxon>Rubrivirga</taxon>
    </lineage>
</organism>
<evidence type="ECO:0000313" key="3">
    <source>
        <dbReference type="EMBL" id="MDT0630383.1"/>
    </source>
</evidence>
<dbReference type="NCBIfam" id="TIGR01891">
    <property type="entry name" value="amidohydrolases"/>
    <property type="match status" value="1"/>
</dbReference>
<dbReference type="CDD" id="cd03886">
    <property type="entry name" value="M20_Acy1"/>
    <property type="match status" value="1"/>
</dbReference>
<gene>
    <name evidence="3" type="ORF">RM540_01370</name>
</gene>